<gene>
    <name evidence="1" type="ORF">APTSU1_001578600</name>
</gene>
<sequence>MGNVNGSISIHKNVKDGAGEMAQLLRALTALPEILSSIPFNHMVAHNHP</sequence>
<dbReference type="Proteomes" id="UP001623349">
    <property type="component" value="Unassembled WGS sequence"/>
</dbReference>
<proteinExistence type="predicted"/>
<dbReference type="EMBL" id="BAAFST010000017">
    <property type="protein sequence ID" value="GAB1300548.1"/>
    <property type="molecule type" value="Genomic_DNA"/>
</dbReference>
<name>A0ABQ0FMR3_APOSI</name>
<reference evidence="1 2" key="1">
    <citation type="submission" date="2024-08" db="EMBL/GenBank/DDBJ databases">
        <title>The draft genome of Apodemus speciosus.</title>
        <authorList>
            <person name="Nabeshima K."/>
            <person name="Suzuki S."/>
            <person name="Onuma M."/>
        </authorList>
    </citation>
    <scope>NUCLEOTIDE SEQUENCE [LARGE SCALE GENOMIC DNA]</scope>
    <source>
        <strain evidence="1">IB14-021</strain>
    </source>
</reference>
<organism evidence="1 2">
    <name type="scientific">Apodemus speciosus</name>
    <name type="common">Large Japanese field mouse</name>
    <dbReference type="NCBI Taxonomy" id="105296"/>
    <lineage>
        <taxon>Eukaryota</taxon>
        <taxon>Metazoa</taxon>
        <taxon>Chordata</taxon>
        <taxon>Craniata</taxon>
        <taxon>Vertebrata</taxon>
        <taxon>Euteleostomi</taxon>
        <taxon>Mammalia</taxon>
        <taxon>Eutheria</taxon>
        <taxon>Euarchontoglires</taxon>
        <taxon>Glires</taxon>
        <taxon>Rodentia</taxon>
        <taxon>Myomorpha</taxon>
        <taxon>Muroidea</taxon>
        <taxon>Muridae</taxon>
        <taxon>Murinae</taxon>
        <taxon>Apodemus</taxon>
    </lineage>
</organism>
<evidence type="ECO:0000313" key="2">
    <source>
        <dbReference type="Proteomes" id="UP001623349"/>
    </source>
</evidence>
<keyword evidence="2" id="KW-1185">Reference proteome</keyword>
<evidence type="ECO:0000313" key="1">
    <source>
        <dbReference type="EMBL" id="GAB1300548.1"/>
    </source>
</evidence>
<comment type="caution">
    <text evidence="1">The sequence shown here is derived from an EMBL/GenBank/DDBJ whole genome shotgun (WGS) entry which is preliminary data.</text>
</comment>
<accession>A0ABQ0FMR3</accession>
<protein>
    <submittedName>
        <fullName evidence="1">Predicted gene 16181</fullName>
    </submittedName>
</protein>